<name>A0AAV2P607_9HYME</name>
<dbReference type="GO" id="GO:0016491">
    <property type="term" value="F:oxidoreductase activity"/>
    <property type="evidence" value="ECO:0007669"/>
    <property type="project" value="InterPro"/>
</dbReference>
<dbReference type="AlphaFoldDB" id="A0AAV2P607"/>
<organism evidence="1 2">
    <name type="scientific">Lasius platythorax</name>
    <dbReference type="NCBI Taxonomy" id="488582"/>
    <lineage>
        <taxon>Eukaryota</taxon>
        <taxon>Metazoa</taxon>
        <taxon>Ecdysozoa</taxon>
        <taxon>Arthropoda</taxon>
        <taxon>Hexapoda</taxon>
        <taxon>Insecta</taxon>
        <taxon>Pterygota</taxon>
        <taxon>Neoptera</taxon>
        <taxon>Endopterygota</taxon>
        <taxon>Hymenoptera</taxon>
        <taxon>Apocrita</taxon>
        <taxon>Aculeata</taxon>
        <taxon>Formicoidea</taxon>
        <taxon>Formicidae</taxon>
        <taxon>Formicinae</taxon>
        <taxon>Lasius</taxon>
        <taxon>Lasius</taxon>
    </lineage>
</organism>
<sequence length="510" mass="59201">MDDNAIDYVNIINEYYTNLEYGINKKEALKRISDLSLELQFQDVNNFAVRLEEAVSIIEDNFLLFASVCEHKDVLISIINYLNHFAVHFMHDIKGEFNDKYETIISLMLTICNINKEPEVQLFLENAIIKDSEAQDCTQENYKSLFSRQYIEMVLLEESDLYAFINCLKMKNVVPSLNKIWVQQAIKQTFQWHIKKNFGHLNVPIHIFQSQQELLTFKTLYTDLKILSIWSEDIVGARNLAMSLKRHVVFINTHMNFCAGILLPYAKLFDATFLLLSEDEYMSAEHNYKWIINTKSYKGSIYNLFYNNIWQKPVRNMYWEHNDVLLANATSEDFKRCMDSAKEGYKIWSAKSINSRMHVLSKLASVLQCKNESLLADIVSKWMKLPYFCINLLTGHEIESVEAPERFEITKVRIPKGVIILEEKDKVTLFRELTQCLITGNSIIVICDPDLCTLAPYCDIFLTATIPPGVINLLSSNILEDVKYDNLAELKPEEVYVHLTINKHVVLCLT</sequence>
<dbReference type="EMBL" id="OZ034831">
    <property type="protein sequence ID" value="CAL1687932.1"/>
    <property type="molecule type" value="Genomic_DNA"/>
</dbReference>
<reference evidence="1" key="1">
    <citation type="submission" date="2024-04" db="EMBL/GenBank/DDBJ databases">
        <authorList>
            <consortium name="Molecular Ecology Group"/>
        </authorList>
    </citation>
    <scope>NUCLEOTIDE SEQUENCE</scope>
</reference>
<evidence type="ECO:0000313" key="1">
    <source>
        <dbReference type="EMBL" id="CAL1687932.1"/>
    </source>
</evidence>
<protein>
    <submittedName>
        <fullName evidence="1">Uncharacterized protein</fullName>
    </submittedName>
</protein>
<dbReference type="SUPFAM" id="SSF53720">
    <property type="entry name" value="ALDH-like"/>
    <property type="match status" value="1"/>
</dbReference>
<dbReference type="InterPro" id="IPR016162">
    <property type="entry name" value="Ald_DH_N"/>
</dbReference>
<evidence type="ECO:0000313" key="2">
    <source>
        <dbReference type="Proteomes" id="UP001497644"/>
    </source>
</evidence>
<dbReference type="Gene3D" id="3.40.605.10">
    <property type="entry name" value="Aldehyde Dehydrogenase, Chain A, domain 1"/>
    <property type="match status" value="1"/>
</dbReference>
<dbReference type="InterPro" id="IPR016161">
    <property type="entry name" value="Ald_DH/histidinol_DH"/>
</dbReference>
<dbReference type="Proteomes" id="UP001497644">
    <property type="component" value="Chromosome 8"/>
</dbReference>
<proteinExistence type="predicted"/>
<keyword evidence="2" id="KW-1185">Reference proteome</keyword>
<gene>
    <name evidence="1" type="ORF">LPLAT_LOCUS13097</name>
</gene>
<accession>A0AAV2P607</accession>